<dbReference type="InterPro" id="IPR048846">
    <property type="entry name" value="PaaX-like_central"/>
</dbReference>
<dbReference type="GO" id="GO:0006351">
    <property type="term" value="P:DNA-templated transcription"/>
    <property type="evidence" value="ECO:0007669"/>
    <property type="project" value="InterPro"/>
</dbReference>
<evidence type="ECO:0000259" key="3">
    <source>
        <dbReference type="Pfam" id="PF20803"/>
    </source>
</evidence>
<reference evidence="5" key="1">
    <citation type="submission" date="2016-06" db="EMBL/GenBank/DDBJ databases">
        <authorList>
            <person name="Varghese N."/>
            <person name="Submissions Spin"/>
        </authorList>
    </citation>
    <scope>NUCLEOTIDE SEQUENCE [LARGE SCALE GENOMIC DNA]</scope>
    <source>
        <strain evidence="5">DSM 45431</strain>
    </source>
</reference>
<dbReference type="Proteomes" id="UP000199413">
    <property type="component" value="Unassembled WGS sequence"/>
</dbReference>
<dbReference type="PANTHER" id="PTHR30319">
    <property type="entry name" value="PHENYLACETIC ACID REGULATOR-RELATED TRANSCRIPTIONAL REPRESSOR"/>
    <property type="match status" value="1"/>
</dbReference>
<gene>
    <name evidence="4" type="ORF">GA0070624_5539</name>
</gene>
<sequence length="273" mass="30960">MESGFGDVQPRQLIVTIFGLYARAEHNWLSVASLVRLMSDIGIDGPAVRSSVSRLKRRDTLRSMRLDGAVGYALSPSMLEVLQEGDARIFARRRATLDDGWVLVVFSVPETERDKRHELRTWLTRLGFGTAEPGVWIAPGNLAHEVKEVLVRRGLDTYVDIFRGNHVAFDDLKSKVKLWWDLGDLSAQYARFIDHYRPLAQRLAKKSVSDSQAFHEYIPLLTAWRRLPYLDPGLPLELLPARWNGVTAGEIFNELHSRLDESARRHAVGVIHG</sequence>
<evidence type="ECO:0000259" key="1">
    <source>
        <dbReference type="Pfam" id="PF07848"/>
    </source>
</evidence>
<feature type="domain" description="Transcriptional repressor PaaX-like N-terminal" evidence="1">
    <location>
        <begin position="11"/>
        <end position="75"/>
    </location>
</feature>
<proteinExistence type="predicted"/>
<dbReference type="PIRSF" id="PIRSF020623">
    <property type="entry name" value="PaaX"/>
    <property type="match status" value="1"/>
</dbReference>
<feature type="domain" description="Transcriptional repressor PaaX-like central Cas2-like" evidence="3">
    <location>
        <begin position="95"/>
        <end position="175"/>
    </location>
</feature>
<dbReference type="Pfam" id="PF08223">
    <property type="entry name" value="PaaX_C"/>
    <property type="match status" value="1"/>
</dbReference>
<evidence type="ECO:0000313" key="4">
    <source>
        <dbReference type="EMBL" id="SCL36384.1"/>
    </source>
</evidence>
<evidence type="ECO:0000259" key="2">
    <source>
        <dbReference type="Pfam" id="PF08223"/>
    </source>
</evidence>
<dbReference type="InterPro" id="IPR011965">
    <property type="entry name" value="PaaX_trns_reg"/>
</dbReference>
<dbReference type="InterPro" id="IPR013225">
    <property type="entry name" value="PaaX_C"/>
</dbReference>
<evidence type="ECO:0000313" key="5">
    <source>
        <dbReference type="Proteomes" id="UP000199413"/>
    </source>
</evidence>
<dbReference type="Pfam" id="PF20803">
    <property type="entry name" value="PaaX_M"/>
    <property type="match status" value="1"/>
</dbReference>
<dbReference type="EMBL" id="FMHV01000002">
    <property type="protein sequence ID" value="SCL36384.1"/>
    <property type="molecule type" value="Genomic_DNA"/>
</dbReference>
<accession>A0A1C6T3M6</accession>
<dbReference type="Gene3D" id="1.20.58.1460">
    <property type="match status" value="1"/>
</dbReference>
<dbReference type="AlphaFoldDB" id="A0A1C6T3M6"/>
<protein>
    <submittedName>
        <fullName evidence="4">Transcriptional regulator, PaaX family</fullName>
    </submittedName>
</protein>
<dbReference type="InterPro" id="IPR012906">
    <property type="entry name" value="PaaX-like_N"/>
</dbReference>
<feature type="domain" description="Transcriptional repressor PaaX-like C-terminal" evidence="2">
    <location>
        <begin position="180"/>
        <end position="267"/>
    </location>
</feature>
<dbReference type="STRING" id="568872.GA0070624_5539"/>
<dbReference type="Gene3D" id="3.30.70.2650">
    <property type="match status" value="1"/>
</dbReference>
<organism evidence="4 5">
    <name type="scientific">Micromonospora rhizosphaerae</name>
    <dbReference type="NCBI Taxonomy" id="568872"/>
    <lineage>
        <taxon>Bacteria</taxon>
        <taxon>Bacillati</taxon>
        <taxon>Actinomycetota</taxon>
        <taxon>Actinomycetes</taxon>
        <taxon>Micromonosporales</taxon>
        <taxon>Micromonosporaceae</taxon>
        <taxon>Micromonospora</taxon>
    </lineage>
</organism>
<dbReference type="Gene3D" id="1.10.10.10">
    <property type="entry name" value="Winged helix-like DNA-binding domain superfamily/Winged helix DNA-binding domain"/>
    <property type="match status" value="1"/>
</dbReference>
<keyword evidence="5" id="KW-1185">Reference proteome</keyword>
<dbReference type="PANTHER" id="PTHR30319:SF1">
    <property type="entry name" value="TRANSCRIPTIONAL REPRESSOR PAAX"/>
    <property type="match status" value="1"/>
</dbReference>
<name>A0A1C6T3M6_9ACTN</name>
<dbReference type="Pfam" id="PF07848">
    <property type="entry name" value="PaaX"/>
    <property type="match status" value="1"/>
</dbReference>
<dbReference type="InterPro" id="IPR036388">
    <property type="entry name" value="WH-like_DNA-bd_sf"/>
</dbReference>